<feature type="transmembrane region" description="Helical" evidence="1">
    <location>
        <begin position="153"/>
        <end position="174"/>
    </location>
</feature>
<evidence type="ECO:0000256" key="1">
    <source>
        <dbReference type="SAM" id="Phobius"/>
    </source>
</evidence>
<sequence>MNSTYYSNNSNFINSIVSSNVPLCAAALYNKRLVAAYFATVGNFIIIPFILFLIFTKVKDGFFKYFTLNLIIVCATSAIAALIIDAINIAKLFISITESKLHLSDIKKWARFYIKLGSIWFHALTLYAVIICYLPYVKPLLYSKKFSNKSQKLYYAVLHTSVLIWSTSVTYLFTESIYRMPYFLTHIILFISLFIAALIGSIKISRYKPLGVNSIRIEKTQQKRLYSFILYSYSIEIITLPMFVNACAYAICISAGCESDFVNSYFKRILNLIIYYFYEMRTIAIIIITIFALEPYRREIFSLLSGKKWTSEVISIPTQKTTRSQIPLK</sequence>
<feature type="transmembrane region" description="Helical" evidence="1">
    <location>
        <begin position="273"/>
        <end position="293"/>
    </location>
</feature>
<accession>A0A1I8EQ67</accession>
<keyword evidence="1" id="KW-1133">Transmembrane helix</keyword>
<name>A0A1I8EQ67_WUCBA</name>
<feature type="transmembrane region" description="Helical" evidence="1">
    <location>
        <begin position="12"/>
        <end position="29"/>
    </location>
</feature>
<feature type="transmembrane region" description="Helical" evidence="1">
    <location>
        <begin position="119"/>
        <end position="141"/>
    </location>
</feature>
<proteinExistence type="predicted"/>
<dbReference type="AlphaFoldDB" id="A0A1I8EQ67"/>
<protein>
    <recommendedName>
        <fullName evidence="3">G-protein coupled receptors family 1 profile domain-containing protein</fullName>
    </recommendedName>
</protein>
<keyword evidence="1" id="KW-0472">Membrane</keyword>
<reference evidence="2" key="1">
    <citation type="submission" date="2016-11" db="UniProtKB">
        <authorList>
            <consortium name="WormBaseParasite"/>
        </authorList>
    </citation>
    <scope>IDENTIFICATION</scope>
    <source>
        <strain evidence="2">pt0022</strain>
    </source>
</reference>
<feature type="transmembrane region" description="Helical" evidence="1">
    <location>
        <begin position="68"/>
        <end position="94"/>
    </location>
</feature>
<feature type="transmembrane region" description="Helical" evidence="1">
    <location>
        <begin position="180"/>
        <end position="204"/>
    </location>
</feature>
<feature type="transmembrane region" description="Helical" evidence="1">
    <location>
        <begin position="35"/>
        <end position="56"/>
    </location>
</feature>
<evidence type="ECO:0008006" key="3">
    <source>
        <dbReference type="Google" id="ProtNLM"/>
    </source>
</evidence>
<dbReference type="WBParaSite" id="maker-PairedContig_3942-snap-gene-0.1-mRNA-1">
    <property type="protein sequence ID" value="maker-PairedContig_3942-snap-gene-0.1-mRNA-1"/>
    <property type="gene ID" value="maker-PairedContig_3942-snap-gene-0.1"/>
</dbReference>
<feature type="transmembrane region" description="Helical" evidence="1">
    <location>
        <begin position="225"/>
        <end position="253"/>
    </location>
</feature>
<organism evidence="2">
    <name type="scientific">Wuchereria bancrofti</name>
    <dbReference type="NCBI Taxonomy" id="6293"/>
    <lineage>
        <taxon>Eukaryota</taxon>
        <taxon>Metazoa</taxon>
        <taxon>Ecdysozoa</taxon>
        <taxon>Nematoda</taxon>
        <taxon>Chromadorea</taxon>
        <taxon>Rhabditida</taxon>
        <taxon>Spirurina</taxon>
        <taxon>Spiruromorpha</taxon>
        <taxon>Filarioidea</taxon>
        <taxon>Onchocercidae</taxon>
        <taxon>Wuchereria</taxon>
    </lineage>
</organism>
<keyword evidence="1" id="KW-0812">Transmembrane</keyword>
<evidence type="ECO:0000313" key="2">
    <source>
        <dbReference type="WBParaSite" id="maker-PairedContig_3942-snap-gene-0.1-mRNA-1"/>
    </source>
</evidence>